<dbReference type="GO" id="GO:0016020">
    <property type="term" value="C:membrane"/>
    <property type="evidence" value="ECO:0007669"/>
    <property type="project" value="TreeGrafter"/>
</dbReference>
<keyword evidence="3" id="KW-0472">Membrane</keyword>
<keyword evidence="3" id="KW-1133">Transmembrane helix</keyword>
<dbReference type="InterPro" id="IPR011330">
    <property type="entry name" value="Glyco_hydro/deAcase_b/a-brl"/>
</dbReference>
<evidence type="ECO:0000256" key="4">
    <source>
        <dbReference type="SAM" id="SignalP"/>
    </source>
</evidence>
<dbReference type="SUPFAM" id="SSF88713">
    <property type="entry name" value="Glycoside hydrolase/deacetylase"/>
    <property type="match status" value="1"/>
</dbReference>
<reference evidence="6" key="1">
    <citation type="submission" date="2022-08" db="EMBL/GenBank/DDBJ databases">
        <authorList>
            <person name="Kallberg Y."/>
            <person name="Tangrot J."/>
            <person name="Rosling A."/>
        </authorList>
    </citation>
    <scope>NUCLEOTIDE SEQUENCE</scope>
    <source>
        <strain evidence="6">Wild A</strain>
    </source>
</reference>
<comment type="caution">
    <text evidence="6">The sequence shown here is derived from an EMBL/GenBank/DDBJ whole genome shotgun (WGS) entry which is preliminary data.</text>
</comment>
<dbReference type="Proteomes" id="UP001153678">
    <property type="component" value="Unassembled WGS sequence"/>
</dbReference>
<keyword evidence="4" id="KW-0732">Signal</keyword>
<proteinExistence type="predicted"/>
<dbReference type="GO" id="GO:0009272">
    <property type="term" value="P:fungal-type cell wall biogenesis"/>
    <property type="evidence" value="ECO:0007669"/>
    <property type="project" value="UniProtKB-ARBA"/>
</dbReference>
<evidence type="ECO:0000256" key="2">
    <source>
        <dbReference type="ARBA" id="ARBA00022801"/>
    </source>
</evidence>
<dbReference type="InterPro" id="IPR002509">
    <property type="entry name" value="NODB_dom"/>
</dbReference>
<dbReference type="EMBL" id="CAMKVN010000843">
    <property type="protein sequence ID" value="CAI2171653.1"/>
    <property type="molecule type" value="Genomic_DNA"/>
</dbReference>
<evidence type="ECO:0000259" key="5">
    <source>
        <dbReference type="PROSITE" id="PS51677"/>
    </source>
</evidence>
<keyword evidence="3" id="KW-0812">Transmembrane</keyword>
<accession>A0A9W4SLT4</accession>
<keyword evidence="1" id="KW-0479">Metal-binding</keyword>
<feature type="signal peptide" evidence="4">
    <location>
        <begin position="1"/>
        <end position="23"/>
    </location>
</feature>
<dbReference type="GO" id="GO:0004099">
    <property type="term" value="F:chitin deacetylase activity"/>
    <property type="evidence" value="ECO:0007669"/>
    <property type="project" value="UniProtKB-ARBA"/>
</dbReference>
<dbReference type="GO" id="GO:0005975">
    <property type="term" value="P:carbohydrate metabolic process"/>
    <property type="evidence" value="ECO:0007669"/>
    <property type="project" value="InterPro"/>
</dbReference>
<dbReference type="InterPro" id="IPR050248">
    <property type="entry name" value="Polysacc_deacetylase_ArnD"/>
</dbReference>
<organism evidence="6 7">
    <name type="scientific">Funneliformis geosporum</name>
    <dbReference type="NCBI Taxonomy" id="1117311"/>
    <lineage>
        <taxon>Eukaryota</taxon>
        <taxon>Fungi</taxon>
        <taxon>Fungi incertae sedis</taxon>
        <taxon>Mucoromycota</taxon>
        <taxon>Glomeromycotina</taxon>
        <taxon>Glomeromycetes</taxon>
        <taxon>Glomerales</taxon>
        <taxon>Glomeraceae</taxon>
        <taxon>Funneliformis</taxon>
    </lineage>
</organism>
<protein>
    <submittedName>
        <fullName evidence="6">1018_t:CDS:1</fullName>
    </submittedName>
</protein>
<dbReference type="OrthoDB" id="407355at2759"/>
<dbReference type="PANTHER" id="PTHR10587:SF133">
    <property type="entry name" value="CHITIN DEACETYLASE 1-RELATED"/>
    <property type="match status" value="1"/>
</dbReference>
<dbReference type="Pfam" id="PF01522">
    <property type="entry name" value="Polysacc_deac_1"/>
    <property type="match status" value="1"/>
</dbReference>
<gene>
    <name evidence="6" type="ORF">FWILDA_LOCUS5188</name>
</gene>
<evidence type="ECO:0000313" key="6">
    <source>
        <dbReference type="EMBL" id="CAI2171653.1"/>
    </source>
</evidence>
<evidence type="ECO:0000256" key="1">
    <source>
        <dbReference type="ARBA" id="ARBA00022723"/>
    </source>
</evidence>
<feature type="domain" description="NodB homology" evidence="5">
    <location>
        <begin position="97"/>
        <end position="281"/>
    </location>
</feature>
<keyword evidence="2" id="KW-0378">Hydrolase</keyword>
<feature type="chain" id="PRO_5040828181" evidence="4">
    <location>
        <begin position="24"/>
        <end position="356"/>
    </location>
</feature>
<dbReference type="GO" id="GO:0046872">
    <property type="term" value="F:metal ion binding"/>
    <property type="evidence" value="ECO:0007669"/>
    <property type="project" value="UniProtKB-KW"/>
</dbReference>
<dbReference type="PROSITE" id="PS51677">
    <property type="entry name" value="NODB"/>
    <property type="match status" value="1"/>
</dbReference>
<evidence type="ECO:0000313" key="7">
    <source>
        <dbReference type="Proteomes" id="UP001153678"/>
    </source>
</evidence>
<sequence>MKHIFEISLYFLALSFLTVTTNAQSKELEGNWPALDKPPPTNESWTSLVDMLNVPNVPLSKDENDCGANDANDEFCKWSCTQCTRNVSDIVVCPNKSDWGLTFDDGPTDYTDALLDYLASKDVKLTFFVVGSRVKENPQTLLKAFKAGHQIGVHTWSHSLLTTQTNEQIIAEIKWTEKAIKQAVGYTPKYMRPPLGNIDDRVRAIVTQLGYKIVIWDKDTTDYDADKKYFKAEWIEGNFTNWVKETSTTGHISLEHDLYQASAGRAEYVVPIVQGAGFNIKPVAVCLDDPNPYVEEYSLTTNNTVAKTPTVETSATVTSKNDVPTESPSSAISLTKNYNLYLFIFLFIGSFILYFI</sequence>
<keyword evidence="7" id="KW-1185">Reference proteome</keyword>
<dbReference type="Gene3D" id="3.20.20.370">
    <property type="entry name" value="Glycoside hydrolase/deacetylase"/>
    <property type="match status" value="1"/>
</dbReference>
<dbReference type="AlphaFoldDB" id="A0A9W4SLT4"/>
<evidence type="ECO:0000256" key="3">
    <source>
        <dbReference type="SAM" id="Phobius"/>
    </source>
</evidence>
<feature type="transmembrane region" description="Helical" evidence="3">
    <location>
        <begin position="338"/>
        <end position="355"/>
    </location>
</feature>
<dbReference type="PANTHER" id="PTHR10587">
    <property type="entry name" value="GLYCOSYL TRANSFERASE-RELATED"/>
    <property type="match status" value="1"/>
</dbReference>
<name>A0A9W4SLT4_9GLOM</name>